<evidence type="ECO:0000256" key="2">
    <source>
        <dbReference type="ARBA" id="ARBA00001460"/>
    </source>
</evidence>
<dbReference type="NCBIfam" id="TIGR03188">
    <property type="entry name" value="histidine_hisI"/>
    <property type="match status" value="1"/>
</dbReference>
<dbReference type="InterPro" id="IPR002496">
    <property type="entry name" value="PRib_AMP_CycHydrolase_dom"/>
</dbReference>
<evidence type="ECO:0000256" key="10">
    <source>
        <dbReference type="ARBA" id="ARBA00022741"/>
    </source>
</evidence>
<comment type="catalytic activity">
    <reaction evidence="1">
        <text>1-(5-phospho-beta-D-ribosyl)-5'-AMP + H2O = 1-(5-phospho-beta-D-ribosyl)-5-[(5-phospho-beta-D-ribosylamino)methylideneamino]imidazole-4-carboxamide</text>
        <dbReference type="Rhea" id="RHEA:20049"/>
        <dbReference type="ChEBI" id="CHEBI:15377"/>
        <dbReference type="ChEBI" id="CHEBI:58435"/>
        <dbReference type="ChEBI" id="CHEBI:59457"/>
        <dbReference type="EC" id="3.5.4.19"/>
    </reaction>
</comment>
<keyword evidence="8" id="KW-0963">Cytoplasm</keyword>
<evidence type="ECO:0000256" key="13">
    <source>
        <dbReference type="ARBA" id="ARBA00023102"/>
    </source>
</evidence>
<proteinExistence type="inferred from homology"/>
<comment type="pathway">
    <text evidence="5">Amino-acid biosynthesis; L-histidine biosynthesis; L-histidine from 5-phospho-alpha-D-ribose 1-diphosphate: step 2/9.</text>
</comment>
<dbReference type="InterPro" id="IPR021130">
    <property type="entry name" value="PRib-ATP_PPHydrolase-like"/>
</dbReference>
<protein>
    <recommendedName>
        <fullName evidence="15">Phosphoribosyl-AMP cyclohydrolase domain-containing protein</fullName>
    </recommendedName>
</protein>
<feature type="domain" description="Phosphoribosyl-AMP cyclohydrolase" evidence="15">
    <location>
        <begin position="26"/>
        <end position="99"/>
    </location>
</feature>
<dbReference type="InterPro" id="IPR038019">
    <property type="entry name" value="PRib_AMP_CycHydrolase_sf"/>
</dbReference>
<dbReference type="InterPro" id="IPR008179">
    <property type="entry name" value="HisE"/>
</dbReference>
<evidence type="ECO:0000256" key="1">
    <source>
        <dbReference type="ARBA" id="ARBA00000024"/>
    </source>
</evidence>
<reference evidence="16" key="1">
    <citation type="submission" date="2018-05" db="EMBL/GenBank/DDBJ databases">
        <authorList>
            <person name="Lanie J.A."/>
            <person name="Ng W.-L."/>
            <person name="Kazmierczak K.M."/>
            <person name="Andrzejewski T.M."/>
            <person name="Davidsen T.M."/>
            <person name="Wayne K.J."/>
            <person name="Tettelin H."/>
            <person name="Glass J.I."/>
            <person name="Rusch D."/>
            <person name="Podicherti R."/>
            <person name="Tsui H.-C.T."/>
            <person name="Winkler M.E."/>
        </authorList>
    </citation>
    <scope>NUCLEOTIDE SEQUENCE</scope>
</reference>
<dbReference type="GO" id="GO:0000105">
    <property type="term" value="P:L-histidine biosynthetic process"/>
    <property type="evidence" value="ECO:0007669"/>
    <property type="project" value="UniProtKB-UniPathway"/>
</dbReference>
<dbReference type="PANTHER" id="PTHR42945:SF9">
    <property type="entry name" value="HISTIDINE BIOSYNTHESIS BIFUNCTIONAL PROTEIN HISIE"/>
    <property type="match status" value="1"/>
</dbReference>
<organism evidence="16">
    <name type="scientific">marine metagenome</name>
    <dbReference type="NCBI Taxonomy" id="408172"/>
    <lineage>
        <taxon>unclassified sequences</taxon>
        <taxon>metagenomes</taxon>
        <taxon>ecological metagenomes</taxon>
    </lineage>
</organism>
<dbReference type="GO" id="GO:0004636">
    <property type="term" value="F:phosphoribosyl-ATP diphosphatase activity"/>
    <property type="evidence" value="ECO:0007669"/>
    <property type="project" value="UniProtKB-EC"/>
</dbReference>
<evidence type="ECO:0000256" key="7">
    <source>
        <dbReference type="ARBA" id="ARBA00008299"/>
    </source>
</evidence>
<evidence type="ECO:0000256" key="4">
    <source>
        <dbReference type="ARBA" id="ARBA00005169"/>
    </source>
</evidence>
<dbReference type="Pfam" id="PF01503">
    <property type="entry name" value="PRA-PH"/>
    <property type="match status" value="1"/>
</dbReference>
<keyword evidence="12" id="KW-0067">ATP-binding</keyword>
<dbReference type="Pfam" id="PF01502">
    <property type="entry name" value="PRA-CH"/>
    <property type="match status" value="1"/>
</dbReference>
<comment type="subcellular location">
    <subcellularLocation>
        <location evidence="3">Cytoplasm</location>
    </subcellularLocation>
</comment>
<evidence type="ECO:0000259" key="15">
    <source>
        <dbReference type="Pfam" id="PF01502"/>
    </source>
</evidence>
<dbReference type="HAMAP" id="MF_01020">
    <property type="entry name" value="HisE"/>
    <property type="match status" value="1"/>
</dbReference>
<comment type="pathway">
    <text evidence="4">Amino-acid biosynthesis; L-histidine biosynthesis; L-histidine from 5-phospho-alpha-D-ribose 1-diphosphate: step 3/9.</text>
</comment>
<keyword evidence="14" id="KW-0511">Multifunctional enzyme</keyword>
<dbReference type="NCBIfam" id="NF002747">
    <property type="entry name" value="PRK02759.1"/>
    <property type="match status" value="1"/>
</dbReference>
<keyword evidence="10" id="KW-0547">Nucleotide-binding</keyword>
<keyword evidence="11" id="KW-0378">Hydrolase</keyword>
<dbReference type="GO" id="GO:0005524">
    <property type="term" value="F:ATP binding"/>
    <property type="evidence" value="ECO:0007669"/>
    <property type="project" value="UniProtKB-KW"/>
</dbReference>
<dbReference type="Gene3D" id="1.10.287.1080">
    <property type="entry name" value="MazG-like"/>
    <property type="match status" value="1"/>
</dbReference>
<gene>
    <name evidence="16" type="ORF">METZ01_LOCUS238557</name>
</gene>
<dbReference type="SUPFAM" id="SSF101386">
    <property type="entry name" value="all-alpha NTP pyrophosphatases"/>
    <property type="match status" value="1"/>
</dbReference>
<dbReference type="SUPFAM" id="SSF141734">
    <property type="entry name" value="HisI-like"/>
    <property type="match status" value="1"/>
</dbReference>
<dbReference type="UniPathway" id="UPA00031">
    <property type="reaction ID" value="UER00007"/>
</dbReference>
<dbReference type="CDD" id="cd11534">
    <property type="entry name" value="NTP-PPase_HisIE_like"/>
    <property type="match status" value="1"/>
</dbReference>
<sequence length="207" mass="23161">MNVIKLDDRGLVPAVVQHVDTDDVLMLAYMNRDSIRKTLETGDVWFYSRSRNKLWHKGEISGNYLRYRSGTIDCDGDTILIRALPEGPTCHTGSNSCFQRDIGNETEFDSKNPSSGVLQELFDVIHERKKNPNSSSYTSSLLEGDINRIAQKVVEEAGEVALAGATGRSKDMTEEMGDLLYHAFVLMAANEITLDEVWSVLQDRRSG</sequence>
<evidence type="ECO:0000313" key="16">
    <source>
        <dbReference type="EMBL" id="SVB85703.1"/>
    </source>
</evidence>
<accession>A0A382HG39</accession>
<evidence type="ECO:0000256" key="11">
    <source>
        <dbReference type="ARBA" id="ARBA00022801"/>
    </source>
</evidence>
<evidence type="ECO:0000256" key="12">
    <source>
        <dbReference type="ARBA" id="ARBA00022840"/>
    </source>
</evidence>
<dbReference type="NCBIfam" id="NF000768">
    <property type="entry name" value="PRK00051.1"/>
    <property type="match status" value="1"/>
</dbReference>
<evidence type="ECO:0000256" key="3">
    <source>
        <dbReference type="ARBA" id="ARBA00004496"/>
    </source>
</evidence>
<evidence type="ECO:0000256" key="5">
    <source>
        <dbReference type="ARBA" id="ARBA00005204"/>
    </source>
</evidence>
<keyword evidence="9" id="KW-0028">Amino-acid biosynthesis</keyword>
<dbReference type="PANTHER" id="PTHR42945">
    <property type="entry name" value="HISTIDINE BIOSYNTHESIS BIFUNCTIONAL PROTEIN"/>
    <property type="match status" value="1"/>
</dbReference>
<comment type="similarity">
    <text evidence="7">In the N-terminal section; belongs to the PRA-CH family.</text>
</comment>
<evidence type="ECO:0000256" key="8">
    <source>
        <dbReference type="ARBA" id="ARBA00022490"/>
    </source>
</evidence>
<dbReference type="AlphaFoldDB" id="A0A382HG39"/>
<evidence type="ECO:0000256" key="9">
    <source>
        <dbReference type="ARBA" id="ARBA00022605"/>
    </source>
</evidence>
<dbReference type="EMBL" id="UINC01060807">
    <property type="protein sequence ID" value="SVB85703.1"/>
    <property type="molecule type" value="Genomic_DNA"/>
</dbReference>
<dbReference type="HAMAP" id="MF_01019">
    <property type="entry name" value="HisIE"/>
    <property type="match status" value="1"/>
</dbReference>
<evidence type="ECO:0000256" key="6">
    <source>
        <dbReference type="ARBA" id="ARBA00007731"/>
    </source>
</evidence>
<name>A0A382HG39_9ZZZZ</name>
<dbReference type="InterPro" id="IPR023019">
    <property type="entry name" value="His_synth_HisIE"/>
</dbReference>
<dbReference type="GO" id="GO:0005737">
    <property type="term" value="C:cytoplasm"/>
    <property type="evidence" value="ECO:0007669"/>
    <property type="project" value="UniProtKB-SubCell"/>
</dbReference>
<comment type="catalytic activity">
    <reaction evidence="2">
        <text>1-(5-phospho-beta-D-ribosyl)-ATP + H2O = 1-(5-phospho-beta-D-ribosyl)-5'-AMP + diphosphate + H(+)</text>
        <dbReference type="Rhea" id="RHEA:22828"/>
        <dbReference type="ChEBI" id="CHEBI:15377"/>
        <dbReference type="ChEBI" id="CHEBI:15378"/>
        <dbReference type="ChEBI" id="CHEBI:33019"/>
        <dbReference type="ChEBI" id="CHEBI:59457"/>
        <dbReference type="ChEBI" id="CHEBI:73183"/>
        <dbReference type="EC" id="3.6.1.31"/>
    </reaction>
</comment>
<comment type="similarity">
    <text evidence="6">In the C-terminal section; belongs to the PRA-PH family.</text>
</comment>
<evidence type="ECO:0000256" key="14">
    <source>
        <dbReference type="ARBA" id="ARBA00023268"/>
    </source>
</evidence>
<keyword evidence="13" id="KW-0368">Histidine biosynthesis</keyword>
<dbReference type="GO" id="GO:0004635">
    <property type="term" value="F:phosphoribosyl-AMP cyclohydrolase activity"/>
    <property type="evidence" value="ECO:0007669"/>
    <property type="project" value="UniProtKB-EC"/>
</dbReference>
<dbReference type="FunFam" id="3.10.20.810:FF:000001">
    <property type="entry name" value="Histidine biosynthesis bifunctional protein HisIE"/>
    <property type="match status" value="1"/>
</dbReference>
<dbReference type="Gene3D" id="3.10.20.810">
    <property type="entry name" value="Phosphoribosyl-AMP cyclohydrolase"/>
    <property type="match status" value="1"/>
</dbReference>